<dbReference type="EMBL" id="JANJQO010000828">
    <property type="protein sequence ID" value="KAJ2974442.1"/>
    <property type="molecule type" value="Genomic_DNA"/>
</dbReference>
<keyword evidence="2" id="KW-1185">Reference proteome</keyword>
<comment type="caution">
    <text evidence="1">The sequence shown here is derived from an EMBL/GenBank/DDBJ whole genome shotgun (WGS) entry which is preliminary data.</text>
</comment>
<protein>
    <submittedName>
        <fullName evidence="1">Uncharacterized protein</fullName>
    </submittedName>
</protein>
<proteinExistence type="predicted"/>
<accession>A0ACC1N5D0</accession>
<name>A0ACC1N5D0_9HYPO</name>
<evidence type="ECO:0000313" key="1">
    <source>
        <dbReference type="EMBL" id="KAJ2974442.1"/>
    </source>
</evidence>
<reference evidence="1" key="1">
    <citation type="submission" date="2022-08" db="EMBL/GenBank/DDBJ databases">
        <title>Genome Sequence of Lecanicillium fungicola.</title>
        <authorList>
            <person name="Buettner E."/>
        </authorList>
    </citation>
    <scope>NUCLEOTIDE SEQUENCE</scope>
    <source>
        <strain evidence="1">Babe33</strain>
    </source>
</reference>
<gene>
    <name evidence="1" type="ORF">NQ176_g6050</name>
</gene>
<evidence type="ECO:0000313" key="2">
    <source>
        <dbReference type="Proteomes" id="UP001143910"/>
    </source>
</evidence>
<organism evidence="1 2">
    <name type="scientific">Zarea fungicola</name>
    <dbReference type="NCBI Taxonomy" id="93591"/>
    <lineage>
        <taxon>Eukaryota</taxon>
        <taxon>Fungi</taxon>
        <taxon>Dikarya</taxon>
        <taxon>Ascomycota</taxon>
        <taxon>Pezizomycotina</taxon>
        <taxon>Sordariomycetes</taxon>
        <taxon>Hypocreomycetidae</taxon>
        <taxon>Hypocreales</taxon>
        <taxon>Cordycipitaceae</taxon>
        <taxon>Zarea</taxon>
    </lineage>
</organism>
<dbReference type="Proteomes" id="UP001143910">
    <property type="component" value="Unassembled WGS sequence"/>
</dbReference>
<sequence>MPTTRISKLPDFSFGVGSGKITVSGSLINYAQADGGKCFGGIQPAGNIGLNIFGDIALKAAYVVFDAGKNQLGWAQKN</sequence>